<feature type="compositionally biased region" description="Acidic residues" evidence="11">
    <location>
        <begin position="422"/>
        <end position="438"/>
    </location>
</feature>
<dbReference type="PROSITE" id="PS50893">
    <property type="entry name" value="ABC_TRANSPORTER_2"/>
    <property type="match status" value="1"/>
</dbReference>
<dbReference type="Proteomes" id="UP000653454">
    <property type="component" value="Unassembled WGS sequence"/>
</dbReference>
<keyword evidence="3" id="KW-0547">Nucleotide-binding</keyword>
<evidence type="ECO:0000313" key="16">
    <source>
        <dbReference type="EMBL" id="CAG9100975.1"/>
    </source>
</evidence>
<reference evidence="16" key="1">
    <citation type="submission" date="2020-11" db="EMBL/GenBank/DDBJ databases">
        <authorList>
            <person name="Whiteford S."/>
        </authorList>
    </citation>
    <scope>NUCLEOTIDE SEQUENCE</scope>
</reference>
<dbReference type="InterPro" id="IPR003593">
    <property type="entry name" value="AAA+_ATPase"/>
</dbReference>
<dbReference type="PROSITE" id="PS50929">
    <property type="entry name" value="ABC_TM1F"/>
    <property type="match status" value="1"/>
</dbReference>
<dbReference type="Gene3D" id="2.60.120.680">
    <property type="entry name" value="GOLD domain"/>
    <property type="match status" value="1"/>
</dbReference>
<keyword evidence="10" id="KW-0175">Coiled coil</keyword>
<sequence length="1310" mass="147396">MTFPFSVSINLCIFLHRRKFYYRNFRLFRFKRVKMSNSQENSVKINPEKVPLDTDQGILESEERKWGIPLKEVYKHGLAFYKDKDGKAVHLSYEDRLKLVAYTQQASHGPLDVNSASPLGVLDVIGRDRRAAWQALGQMSHVQAMAGFIHTLDRLCPLFKPTIEAIQKDLEEKKNQEIKQMEEKMADIELQNRITADEEKQLTIKQTEEQQVQRIKDALNAQTYDQFLNYAQQQYPGNFDQQAILIRQLQDQHYQQYIQQLAVDQRLANTNLQTTQDYENQIEKETQKDCNLNETEIVGDTIYDNSNSKSMQTSEKTDVTDVSDVAEAKEDEDSDDDGFPPVEEARMWTRPDVAHFKQSARAGGGQLTVGHGETVTLRVPTHEKATCLCWEFATDHYDIGFGLFFEWSKSATSEVTIHVSESDDDEDGDDDGYGDEEYNASTDPETGPHSRESSALTASRPPVSAVVPIYRRDCHAEPAARVRRRAHLPARLPRRGEALRLVTSYCEHRVQREPAARVRRRAHLPPRLSHRGEAHRLVTSYCEHRVQREPAARVRRRAHLPPRLPRRGEAHRLVTSYCEHRVQREPAARVRRRAHLPARLPHRGEAHRLVTSYCEHRVQREPAARVRRRAHLPPRLPHRGIRRITHIPRRRSLPTEVRQHIQPVEIQNTVLQVRYHSSQVDAQNKNDKVESLKSDVSHSTSKKINVKLKTSELKRLLGLAEPEKWKLTGAIGLLMISSSVSMAIPFSLGKVLDIIYGSSTGLGPARDKLDALCLTLCGVFLLGAVCNFGRVYLMSISGQRMTQTLRKQVYTAILRQETAWFGKNSTGELVNRLSADSQLVGKNLSQNVSDGLRSLFMVGAGTGMMFYMSPSLAMIGLCVVPPVSMLAVVYGRFVRSITRQLQDELARTSELAEEKISNIKTVKAFSKEQMEGESYGQRIEKLLQLAYKESLAVGSFYGMTGLAGNTIIILVLYYGGGMVATEQLSVGNLTSFLLYAAYVGISIGGLSSFYTELNKGMGAATRLWEIMDRQPTIPVIGGLRPAMRPKGEVTLENISFSYEGAPLIKNVNLHLLPGKSIALVGRSGCGKSTIASLLLRLFDPEKGRILLDGIDIRNLDPVWLRSHIGFVSQEPVLFTGSIKENILYGAMDEEFEVVDECNKKEPAWLLAARTAHLEEIAQESAEGWGRQVGARGGQLSGGQKQRVAIARAIVKNPKILILDEATSALDTYSEYLVDKALKDISKDRTVLTIAHRLSTIQNADEVAVLENGVIIEKGPYNELMAKPDGFFRELITHQTFASKSKTQTEAQHVT</sequence>
<evidence type="ECO:0000256" key="3">
    <source>
        <dbReference type="ARBA" id="ARBA00022741"/>
    </source>
</evidence>
<dbReference type="InterPro" id="IPR017871">
    <property type="entry name" value="ABC_transporter-like_CS"/>
</dbReference>
<dbReference type="Gene3D" id="3.40.50.300">
    <property type="entry name" value="P-loop containing nucleotide triphosphate hydrolases"/>
    <property type="match status" value="1"/>
</dbReference>
<dbReference type="FunFam" id="1.20.80.10:FF:000017">
    <property type="entry name" value="Golgi resident protein GCP60"/>
    <property type="match status" value="1"/>
</dbReference>
<evidence type="ECO:0000256" key="8">
    <source>
        <dbReference type="ARBA" id="ARBA00023128"/>
    </source>
</evidence>
<evidence type="ECO:0000256" key="1">
    <source>
        <dbReference type="ARBA" id="ARBA00004141"/>
    </source>
</evidence>
<dbReference type="InterPro" id="IPR011527">
    <property type="entry name" value="ABC1_TM_dom"/>
</dbReference>
<dbReference type="GO" id="GO:0005743">
    <property type="term" value="C:mitochondrial inner membrane"/>
    <property type="evidence" value="ECO:0007669"/>
    <property type="project" value="TreeGrafter"/>
</dbReference>
<evidence type="ECO:0000256" key="6">
    <source>
        <dbReference type="ARBA" id="ARBA00022946"/>
    </source>
</evidence>
<dbReference type="Pfam" id="PF13897">
    <property type="entry name" value="GOLD_2"/>
    <property type="match status" value="1"/>
</dbReference>
<dbReference type="Pfam" id="PF00887">
    <property type="entry name" value="ACBP"/>
    <property type="match status" value="1"/>
</dbReference>
<proteinExistence type="predicted"/>
<evidence type="ECO:0000256" key="2">
    <source>
        <dbReference type="ARBA" id="ARBA00022692"/>
    </source>
</evidence>
<comment type="subcellular location">
    <subcellularLocation>
        <location evidence="1">Membrane</location>
        <topology evidence="1">Multi-pass membrane protein</topology>
    </subcellularLocation>
</comment>
<name>A0A8S4DPK3_PLUXY</name>
<keyword evidence="9 12" id="KW-0472">Membrane</keyword>
<dbReference type="PANTHER" id="PTHR43394:SF1">
    <property type="entry name" value="ATP-BINDING CASSETTE SUB-FAMILY B MEMBER 10, MITOCHONDRIAL"/>
    <property type="match status" value="1"/>
</dbReference>
<keyword evidence="5" id="KW-0067">ATP-binding</keyword>
<dbReference type="GO" id="GO:0005524">
    <property type="term" value="F:ATP binding"/>
    <property type="evidence" value="ECO:0007669"/>
    <property type="project" value="UniProtKB-KW"/>
</dbReference>
<dbReference type="GO" id="GO:0000062">
    <property type="term" value="F:fatty-acyl-CoA binding"/>
    <property type="evidence" value="ECO:0007669"/>
    <property type="project" value="InterPro"/>
</dbReference>
<feature type="transmembrane region" description="Helical" evidence="12">
    <location>
        <begin position="951"/>
        <end position="972"/>
    </location>
</feature>
<dbReference type="InterPro" id="IPR009038">
    <property type="entry name" value="GOLD_dom"/>
</dbReference>
<feature type="transmembrane region" description="Helical" evidence="12">
    <location>
        <begin position="769"/>
        <end position="793"/>
    </location>
</feature>
<dbReference type="Pfam" id="PF00005">
    <property type="entry name" value="ABC_tran"/>
    <property type="match status" value="1"/>
</dbReference>
<dbReference type="PROSITE" id="PS00211">
    <property type="entry name" value="ABC_TRANSPORTER_1"/>
    <property type="match status" value="1"/>
</dbReference>
<feature type="compositionally biased region" description="Polar residues" evidence="11">
    <location>
        <begin position="303"/>
        <end position="314"/>
    </location>
</feature>
<evidence type="ECO:0000256" key="9">
    <source>
        <dbReference type="ARBA" id="ARBA00023136"/>
    </source>
</evidence>
<evidence type="ECO:0000313" key="17">
    <source>
        <dbReference type="Proteomes" id="UP000653454"/>
    </source>
</evidence>
<dbReference type="InterPro" id="IPR035984">
    <property type="entry name" value="Acyl-CoA-binding_sf"/>
</dbReference>
<dbReference type="SUPFAM" id="SSF52540">
    <property type="entry name" value="P-loop containing nucleoside triphosphate hydrolases"/>
    <property type="match status" value="1"/>
</dbReference>
<feature type="domain" description="ABC transmembrane type-1" evidence="14">
    <location>
        <begin position="729"/>
        <end position="1015"/>
    </location>
</feature>
<dbReference type="Gene3D" id="1.20.1560.10">
    <property type="entry name" value="ABC transporter type 1, transmembrane domain"/>
    <property type="match status" value="1"/>
</dbReference>
<dbReference type="InterPro" id="IPR000582">
    <property type="entry name" value="Acyl-CoA-binding_protein"/>
</dbReference>
<feature type="region of interest" description="Disordered" evidence="11">
    <location>
        <begin position="416"/>
        <end position="461"/>
    </location>
</feature>
<dbReference type="FunFam" id="3.40.50.300:FF:000218">
    <property type="entry name" value="Multidrug ABC transporter ATP-binding protein"/>
    <property type="match status" value="1"/>
</dbReference>
<dbReference type="CDD" id="cd18573">
    <property type="entry name" value="ABC_6TM_ABCB10_like"/>
    <property type="match status" value="1"/>
</dbReference>
<comment type="caution">
    <text evidence="16">The sequence shown here is derived from an EMBL/GenBank/DDBJ whole genome shotgun (WGS) entry which is preliminary data.</text>
</comment>
<dbReference type="SMART" id="SM00382">
    <property type="entry name" value="AAA"/>
    <property type="match status" value="1"/>
</dbReference>
<dbReference type="EMBL" id="CAJHNJ030000006">
    <property type="protein sequence ID" value="CAG9100975.1"/>
    <property type="molecule type" value="Genomic_DNA"/>
</dbReference>
<protein>
    <submittedName>
        <fullName evidence="16">(diamondback moth) hypothetical protein</fullName>
    </submittedName>
</protein>
<evidence type="ECO:0000259" key="13">
    <source>
        <dbReference type="PROSITE" id="PS50893"/>
    </source>
</evidence>
<gene>
    <name evidence="16" type="ORF">PLXY2_LOCUS2474</name>
</gene>
<evidence type="ECO:0000259" key="14">
    <source>
        <dbReference type="PROSITE" id="PS50929"/>
    </source>
</evidence>
<dbReference type="PROSITE" id="PS51228">
    <property type="entry name" value="ACB_2"/>
    <property type="match status" value="1"/>
</dbReference>
<dbReference type="InterPro" id="IPR014352">
    <property type="entry name" value="FERM/acyl-CoA-bd_prot_sf"/>
</dbReference>
<dbReference type="GO" id="GO:0015421">
    <property type="term" value="F:ABC-type oligopeptide transporter activity"/>
    <property type="evidence" value="ECO:0007669"/>
    <property type="project" value="TreeGrafter"/>
</dbReference>
<feature type="domain" description="ABC transporter" evidence="13">
    <location>
        <begin position="1049"/>
        <end position="1292"/>
    </location>
</feature>
<dbReference type="InterPro" id="IPR027417">
    <property type="entry name" value="P-loop_NTPase"/>
</dbReference>
<dbReference type="InterPro" id="IPR036598">
    <property type="entry name" value="GOLD_dom_sf"/>
</dbReference>
<keyword evidence="7 12" id="KW-1133">Transmembrane helix</keyword>
<dbReference type="GO" id="GO:0090374">
    <property type="term" value="P:oligopeptide export from mitochondrion"/>
    <property type="evidence" value="ECO:0007669"/>
    <property type="project" value="TreeGrafter"/>
</dbReference>
<dbReference type="PANTHER" id="PTHR43394">
    <property type="entry name" value="ATP-DEPENDENT PERMEASE MDL1, MITOCHONDRIAL"/>
    <property type="match status" value="1"/>
</dbReference>
<dbReference type="InterPro" id="IPR036640">
    <property type="entry name" value="ABC1_TM_sf"/>
</dbReference>
<keyword evidence="6" id="KW-0809">Transit peptide</keyword>
<dbReference type="SUPFAM" id="SSF47027">
    <property type="entry name" value="Acyl-CoA binding protein"/>
    <property type="match status" value="1"/>
</dbReference>
<dbReference type="InterPro" id="IPR003439">
    <property type="entry name" value="ABC_transporter-like_ATP-bd"/>
</dbReference>
<keyword evidence="8" id="KW-0496">Mitochondrion</keyword>
<evidence type="ECO:0000259" key="15">
    <source>
        <dbReference type="PROSITE" id="PS51228"/>
    </source>
</evidence>
<dbReference type="InterPro" id="IPR039421">
    <property type="entry name" value="Type_1_exporter"/>
</dbReference>
<dbReference type="Gene3D" id="1.20.80.10">
    <property type="match status" value="1"/>
</dbReference>
<evidence type="ECO:0000256" key="11">
    <source>
        <dbReference type="SAM" id="MobiDB-lite"/>
    </source>
</evidence>
<keyword evidence="17" id="KW-1185">Reference proteome</keyword>
<feature type="transmembrane region" description="Helical" evidence="12">
    <location>
        <begin position="992"/>
        <end position="1013"/>
    </location>
</feature>
<evidence type="ECO:0000256" key="7">
    <source>
        <dbReference type="ARBA" id="ARBA00022989"/>
    </source>
</evidence>
<dbReference type="Pfam" id="PF00664">
    <property type="entry name" value="ABC_membrane"/>
    <property type="match status" value="1"/>
</dbReference>
<evidence type="ECO:0000256" key="4">
    <source>
        <dbReference type="ARBA" id="ARBA00022792"/>
    </source>
</evidence>
<feature type="coiled-coil region" evidence="10">
    <location>
        <begin position="163"/>
        <end position="198"/>
    </location>
</feature>
<organism evidence="16 17">
    <name type="scientific">Plutella xylostella</name>
    <name type="common">Diamondback moth</name>
    <name type="synonym">Plutella maculipennis</name>
    <dbReference type="NCBI Taxonomy" id="51655"/>
    <lineage>
        <taxon>Eukaryota</taxon>
        <taxon>Metazoa</taxon>
        <taxon>Ecdysozoa</taxon>
        <taxon>Arthropoda</taxon>
        <taxon>Hexapoda</taxon>
        <taxon>Insecta</taxon>
        <taxon>Pterygota</taxon>
        <taxon>Neoptera</taxon>
        <taxon>Endopterygota</taxon>
        <taxon>Lepidoptera</taxon>
        <taxon>Glossata</taxon>
        <taxon>Ditrysia</taxon>
        <taxon>Yponomeutoidea</taxon>
        <taxon>Plutellidae</taxon>
        <taxon>Plutella</taxon>
    </lineage>
</organism>
<feature type="domain" description="ACB" evidence="15">
    <location>
        <begin position="70"/>
        <end position="161"/>
    </location>
</feature>
<feature type="compositionally biased region" description="Acidic residues" evidence="11">
    <location>
        <begin position="329"/>
        <end position="338"/>
    </location>
</feature>
<feature type="transmembrane region" description="Helical" evidence="12">
    <location>
        <begin position="864"/>
        <end position="890"/>
    </location>
</feature>
<dbReference type="GO" id="GO:0016887">
    <property type="term" value="F:ATP hydrolysis activity"/>
    <property type="evidence" value="ECO:0007669"/>
    <property type="project" value="InterPro"/>
</dbReference>
<dbReference type="FunFam" id="1.20.1560.10:FF:000048">
    <property type="entry name" value="ATP-binding cassette sub-family B member 10, mitochondrial"/>
    <property type="match status" value="1"/>
</dbReference>
<evidence type="ECO:0000256" key="12">
    <source>
        <dbReference type="SAM" id="Phobius"/>
    </source>
</evidence>
<keyword evidence="2 12" id="KW-0812">Transmembrane</keyword>
<evidence type="ECO:0000256" key="10">
    <source>
        <dbReference type="SAM" id="Coils"/>
    </source>
</evidence>
<feature type="region of interest" description="Disordered" evidence="11">
    <location>
        <begin position="302"/>
        <end position="341"/>
    </location>
</feature>
<evidence type="ECO:0000256" key="5">
    <source>
        <dbReference type="ARBA" id="ARBA00022840"/>
    </source>
</evidence>
<keyword evidence="4" id="KW-0999">Mitochondrion inner membrane</keyword>
<dbReference type="SUPFAM" id="SSF101576">
    <property type="entry name" value="Supernatant protein factor (SPF), C-terminal domain"/>
    <property type="match status" value="1"/>
</dbReference>
<dbReference type="SUPFAM" id="SSF90123">
    <property type="entry name" value="ABC transporter transmembrane region"/>
    <property type="match status" value="1"/>
</dbReference>
<accession>A0A8S4DPK3</accession>